<protein>
    <submittedName>
        <fullName evidence="6">Family 43 glycosylhydrolase</fullName>
    </submittedName>
</protein>
<feature type="signal peptide" evidence="5">
    <location>
        <begin position="1"/>
        <end position="19"/>
    </location>
</feature>
<gene>
    <name evidence="6" type="ORF">JIN87_20660</name>
</gene>
<evidence type="ECO:0000256" key="3">
    <source>
        <dbReference type="ARBA" id="ARBA00023295"/>
    </source>
</evidence>
<dbReference type="GO" id="GO:0005975">
    <property type="term" value="P:carbohydrate metabolic process"/>
    <property type="evidence" value="ECO:0007669"/>
    <property type="project" value="InterPro"/>
</dbReference>
<dbReference type="InterPro" id="IPR051795">
    <property type="entry name" value="Glycosyl_Hydrlase_43"/>
</dbReference>
<organism evidence="6 7">
    <name type="scientific">Pelagicoccus mobilis</name>
    <dbReference type="NCBI Taxonomy" id="415221"/>
    <lineage>
        <taxon>Bacteria</taxon>
        <taxon>Pseudomonadati</taxon>
        <taxon>Verrucomicrobiota</taxon>
        <taxon>Opitutia</taxon>
        <taxon>Puniceicoccales</taxon>
        <taxon>Pelagicoccaceae</taxon>
        <taxon>Pelagicoccus</taxon>
    </lineage>
</organism>
<dbReference type="Pfam" id="PF04616">
    <property type="entry name" value="Glyco_hydro_43"/>
    <property type="match status" value="1"/>
</dbReference>
<evidence type="ECO:0000256" key="2">
    <source>
        <dbReference type="ARBA" id="ARBA00022801"/>
    </source>
</evidence>
<dbReference type="GO" id="GO:0004553">
    <property type="term" value="F:hydrolase activity, hydrolyzing O-glycosyl compounds"/>
    <property type="evidence" value="ECO:0007669"/>
    <property type="project" value="InterPro"/>
</dbReference>
<keyword evidence="2 4" id="KW-0378">Hydrolase</keyword>
<keyword evidence="3 4" id="KW-0326">Glycosidase</keyword>
<sequence>MKKLLTILFLISTLTTAHSTLTADPSERPLLPKKELRQAINAHDRAVHIHDHWIRDPYIYLNDDGYYYLTGTTLKTEEDGVIGIPAWRSKNLITWEKLDRLWAMTDSSWLPEKHGGRHNVPETLVWAPEFYKFNDRWVITHTTNAGVANIMVNDSPELKGPWTELMGKNFGKHHDPAFYFEDGKPWLVWGVLDLQEMSPDFSSFAGEKKRYAPSDRKMGHEGSYIIKVGEKYVWFGTAWSTDTMRHGTYNLYYATADSLHGPYGERRFAGRFLGHGTPFQDKKGRWWCTAFYNANKPTVPAEQAASMDLTDTAYTINPFGTTIVPLEIEERNGDVFVNAKDPNYASPGPEEVQQF</sequence>
<proteinExistence type="inferred from homology"/>
<dbReference type="EMBL" id="JAENIL010000045">
    <property type="protein sequence ID" value="MBK1879311.1"/>
    <property type="molecule type" value="Genomic_DNA"/>
</dbReference>
<dbReference type="PANTHER" id="PTHR42812">
    <property type="entry name" value="BETA-XYLOSIDASE"/>
    <property type="match status" value="1"/>
</dbReference>
<dbReference type="CDD" id="cd08986">
    <property type="entry name" value="GH43-like"/>
    <property type="match status" value="1"/>
</dbReference>
<dbReference type="SUPFAM" id="SSF75005">
    <property type="entry name" value="Arabinanase/levansucrase/invertase"/>
    <property type="match status" value="1"/>
</dbReference>
<dbReference type="Gene3D" id="2.115.10.20">
    <property type="entry name" value="Glycosyl hydrolase domain, family 43"/>
    <property type="match status" value="1"/>
</dbReference>
<dbReference type="AlphaFoldDB" id="A0A934RZ69"/>
<comment type="caution">
    <text evidence="6">The sequence shown here is derived from an EMBL/GenBank/DDBJ whole genome shotgun (WGS) entry which is preliminary data.</text>
</comment>
<comment type="similarity">
    <text evidence="1 4">Belongs to the glycosyl hydrolase 43 family.</text>
</comment>
<dbReference type="Proteomes" id="UP000617628">
    <property type="component" value="Unassembled WGS sequence"/>
</dbReference>
<keyword evidence="7" id="KW-1185">Reference proteome</keyword>
<evidence type="ECO:0000313" key="6">
    <source>
        <dbReference type="EMBL" id="MBK1879311.1"/>
    </source>
</evidence>
<feature type="chain" id="PRO_5038016970" evidence="5">
    <location>
        <begin position="20"/>
        <end position="355"/>
    </location>
</feature>
<evidence type="ECO:0000256" key="4">
    <source>
        <dbReference type="RuleBase" id="RU361187"/>
    </source>
</evidence>
<keyword evidence="5" id="KW-0732">Signal</keyword>
<evidence type="ECO:0000313" key="7">
    <source>
        <dbReference type="Proteomes" id="UP000617628"/>
    </source>
</evidence>
<reference evidence="6" key="1">
    <citation type="submission" date="2021-01" db="EMBL/GenBank/DDBJ databases">
        <title>Modified the classification status of verrucomicrobia.</title>
        <authorList>
            <person name="Feng X."/>
        </authorList>
    </citation>
    <scope>NUCLEOTIDE SEQUENCE</scope>
    <source>
        <strain evidence="6">KCTC 13126</strain>
    </source>
</reference>
<name>A0A934RZ69_9BACT</name>
<evidence type="ECO:0000256" key="5">
    <source>
        <dbReference type="SAM" id="SignalP"/>
    </source>
</evidence>
<dbReference type="InterPro" id="IPR023296">
    <property type="entry name" value="Glyco_hydro_beta-prop_sf"/>
</dbReference>
<dbReference type="RefSeq" id="WP_200357524.1">
    <property type="nucleotide sequence ID" value="NZ_JAENIL010000045.1"/>
</dbReference>
<dbReference type="PANTHER" id="PTHR42812:SF14">
    <property type="entry name" value="SECRETED PROTEIN"/>
    <property type="match status" value="1"/>
</dbReference>
<dbReference type="InterPro" id="IPR006710">
    <property type="entry name" value="Glyco_hydro_43"/>
</dbReference>
<accession>A0A934RZ69</accession>
<evidence type="ECO:0000256" key="1">
    <source>
        <dbReference type="ARBA" id="ARBA00009865"/>
    </source>
</evidence>